<dbReference type="InterPro" id="IPR032675">
    <property type="entry name" value="LRR_dom_sf"/>
</dbReference>
<proteinExistence type="predicted"/>
<reference evidence="1 2" key="1">
    <citation type="submission" date="2021-12" db="EMBL/GenBank/DDBJ databases">
        <title>High titer production of polyol ester of fatty acids by Rhodotorula paludigena BS15 towards product separation-free biomass refinery.</title>
        <authorList>
            <person name="Mano J."/>
            <person name="Ono H."/>
            <person name="Tanaka T."/>
            <person name="Naito K."/>
            <person name="Sushida H."/>
            <person name="Ike M."/>
            <person name="Tokuyasu K."/>
            <person name="Kitaoka M."/>
        </authorList>
    </citation>
    <scope>NUCLEOTIDE SEQUENCE [LARGE SCALE GENOMIC DNA]</scope>
    <source>
        <strain evidence="1 2">BS15</strain>
    </source>
</reference>
<name>A0AAV5GFL7_9BASI</name>
<evidence type="ECO:0008006" key="3">
    <source>
        <dbReference type="Google" id="ProtNLM"/>
    </source>
</evidence>
<keyword evidence="2" id="KW-1185">Reference proteome</keyword>
<organism evidence="1 2">
    <name type="scientific">Rhodotorula paludigena</name>
    <dbReference type="NCBI Taxonomy" id="86838"/>
    <lineage>
        <taxon>Eukaryota</taxon>
        <taxon>Fungi</taxon>
        <taxon>Dikarya</taxon>
        <taxon>Basidiomycota</taxon>
        <taxon>Pucciniomycotina</taxon>
        <taxon>Microbotryomycetes</taxon>
        <taxon>Sporidiobolales</taxon>
        <taxon>Sporidiobolaceae</taxon>
        <taxon>Rhodotorula</taxon>
    </lineage>
</organism>
<gene>
    <name evidence="1" type="ORF">Rhopal_004269-T1</name>
</gene>
<protein>
    <recommendedName>
        <fullName evidence="3">Proteophosphoglycan ppg4</fullName>
    </recommendedName>
</protein>
<evidence type="ECO:0000313" key="1">
    <source>
        <dbReference type="EMBL" id="GJN91251.1"/>
    </source>
</evidence>
<accession>A0AAV5GFL7</accession>
<comment type="caution">
    <text evidence="1">The sequence shown here is derived from an EMBL/GenBank/DDBJ whole genome shotgun (WGS) entry which is preliminary data.</text>
</comment>
<dbReference type="EMBL" id="BQKY01000008">
    <property type="protein sequence ID" value="GJN91251.1"/>
    <property type="molecule type" value="Genomic_DNA"/>
</dbReference>
<evidence type="ECO:0000313" key="2">
    <source>
        <dbReference type="Proteomes" id="UP001342314"/>
    </source>
</evidence>
<sequence length="480" mass="52614">MSSQDSAKPRAGIDSLSKELLHRVVALVDQQDRAVAGSGVSLASKAPSTTSGSGVTKLPEGKLSWWYAHGVSALSLVNKRLREVALPLFCRSIKATQLSKPIFQFSRIPAGLLAGIETLDFACADLDSYAAAAIALDRMVNLREIRLSSFDKESLERPRRVDGAVRKAQDDRDSLTWANEAFRAAAARFTALEYHDVRFRDHLDQVMQRFTEASSLRKLVYSIGSTRDTLHETLRSRTQLEELDLSNSKFSLASLLVSDAMGELQLELPLLATLTACCSDLNSIRHLGTVAPSLCRLSLRLADISQGASVEGDAIKIALPHLEVLELSGYASCAKALSSFDTPALKKLELSITKSQSPALECASFLPANWAPPAGLDFHLATHRLITLDNFDSLEDRCTAQGMRFSHRYLAVLAPFEPRGTDVAEPTDEPSEARKQALLETISWAEEHLEKVWDDGDVQGLQELAEAMKMVAQRKQLDAL</sequence>
<dbReference type="Gene3D" id="3.80.10.10">
    <property type="entry name" value="Ribonuclease Inhibitor"/>
    <property type="match status" value="1"/>
</dbReference>
<dbReference type="AlphaFoldDB" id="A0AAV5GFL7"/>
<dbReference type="SUPFAM" id="SSF52058">
    <property type="entry name" value="L domain-like"/>
    <property type="match status" value="1"/>
</dbReference>
<dbReference type="Proteomes" id="UP001342314">
    <property type="component" value="Unassembled WGS sequence"/>
</dbReference>